<proteinExistence type="predicted"/>
<keyword evidence="3" id="KW-1185">Reference proteome</keyword>
<evidence type="ECO:0000313" key="2">
    <source>
        <dbReference type="EMBL" id="KZS00010.1"/>
    </source>
</evidence>
<protein>
    <submittedName>
        <fullName evidence="2">Uncharacterized protein</fullName>
    </submittedName>
</protein>
<gene>
    <name evidence="2" type="ORF">APZ42_003886</name>
</gene>
<feature type="region of interest" description="Disordered" evidence="1">
    <location>
        <begin position="49"/>
        <end position="68"/>
    </location>
</feature>
<reference evidence="2 3" key="1">
    <citation type="submission" date="2016-03" db="EMBL/GenBank/DDBJ databases">
        <title>EvidentialGene: Evidence-directed Construction of Genes on Genomes.</title>
        <authorList>
            <person name="Gilbert D.G."/>
            <person name="Choi J.-H."/>
            <person name="Mockaitis K."/>
            <person name="Colbourne J."/>
            <person name="Pfrender M."/>
        </authorList>
    </citation>
    <scope>NUCLEOTIDE SEQUENCE [LARGE SCALE GENOMIC DNA]</scope>
    <source>
        <strain evidence="2 3">Xinb3</strain>
        <tissue evidence="2">Complete organism</tissue>
    </source>
</reference>
<dbReference type="EMBL" id="LRGB01011974">
    <property type="protein sequence ID" value="KZS00010.1"/>
    <property type="molecule type" value="Genomic_DNA"/>
</dbReference>
<dbReference type="AlphaFoldDB" id="A0A164HDM1"/>
<comment type="caution">
    <text evidence="2">The sequence shown here is derived from an EMBL/GenBank/DDBJ whole genome shotgun (WGS) entry which is preliminary data.</text>
</comment>
<name>A0A164HDM1_9CRUS</name>
<organism evidence="2 3">
    <name type="scientific">Daphnia magna</name>
    <dbReference type="NCBI Taxonomy" id="35525"/>
    <lineage>
        <taxon>Eukaryota</taxon>
        <taxon>Metazoa</taxon>
        <taxon>Ecdysozoa</taxon>
        <taxon>Arthropoda</taxon>
        <taxon>Crustacea</taxon>
        <taxon>Branchiopoda</taxon>
        <taxon>Diplostraca</taxon>
        <taxon>Cladocera</taxon>
        <taxon>Anomopoda</taxon>
        <taxon>Daphniidae</taxon>
        <taxon>Daphnia</taxon>
    </lineage>
</organism>
<feature type="non-terminal residue" evidence="2">
    <location>
        <position position="68"/>
    </location>
</feature>
<accession>A0A164HDM1</accession>
<dbReference type="Proteomes" id="UP000076858">
    <property type="component" value="Unassembled WGS sequence"/>
</dbReference>
<evidence type="ECO:0000313" key="3">
    <source>
        <dbReference type="Proteomes" id="UP000076858"/>
    </source>
</evidence>
<evidence type="ECO:0000256" key="1">
    <source>
        <dbReference type="SAM" id="MobiDB-lite"/>
    </source>
</evidence>
<sequence>ETVRGGLNGVGPSKVERAPAPGTWLHALCCEETDLIWRLCSLARTALAAPRSASGGPSRTPRPTGCLL</sequence>
<feature type="non-terminal residue" evidence="2">
    <location>
        <position position="1"/>
    </location>
</feature>